<evidence type="ECO:0000313" key="2">
    <source>
        <dbReference type="EMBL" id="KAJ9150038.1"/>
    </source>
</evidence>
<keyword evidence="3" id="KW-1185">Reference proteome</keyword>
<evidence type="ECO:0000256" key="1">
    <source>
        <dbReference type="SAM" id="Phobius"/>
    </source>
</evidence>
<organism evidence="2 3">
    <name type="scientific">Coniochaeta hoffmannii</name>
    <dbReference type="NCBI Taxonomy" id="91930"/>
    <lineage>
        <taxon>Eukaryota</taxon>
        <taxon>Fungi</taxon>
        <taxon>Dikarya</taxon>
        <taxon>Ascomycota</taxon>
        <taxon>Pezizomycotina</taxon>
        <taxon>Sordariomycetes</taxon>
        <taxon>Sordariomycetidae</taxon>
        <taxon>Coniochaetales</taxon>
        <taxon>Coniochaetaceae</taxon>
        <taxon>Coniochaeta</taxon>
    </lineage>
</organism>
<dbReference type="EMBL" id="JANBVN010000075">
    <property type="protein sequence ID" value="KAJ9150038.1"/>
    <property type="molecule type" value="Genomic_DNA"/>
</dbReference>
<keyword evidence="1" id="KW-1133">Transmembrane helix</keyword>
<name>A0AA38RX60_9PEZI</name>
<keyword evidence="1" id="KW-0812">Transmembrane</keyword>
<reference evidence="2" key="1">
    <citation type="submission" date="2022-07" db="EMBL/GenBank/DDBJ databases">
        <title>Fungi with potential for degradation of polypropylene.</title>
        <authorList>
            <person name="Gostincar C."/>
        </authorList>
    </citation>
    <scope>NUCLEOTIDE SEQUENCE</scope>
    <source>
        <strain evidence="2">EXF-13287</strain>
    </source>
</reference>
<protein>
    <recommendedName>
        <fullName evidence="4">Cora-domain-containing protein</fullName>
    </recommendedName>
</protein>
<feature type="transmembrane region" description="Helical" evidence="1">
    <location>
        <begin position="287"/>
        <end position="307"/>
    </location>
</feature>
<gene>
    <name evidence="2" type="ORF">NKR19_g5486</name>
</gene>
<keyword evidence="1" id="KW-0472">Membrane</keyword>
<sequence>MLHWTYGYHHSRNNDAQSTSFYLGTGHFTAVWTTTSRGGSHHYVTKGVIIAQKDNRRDIAGEFIYDRIVDALGLFGPVSRSPLYLPFVLSVDIFTVRESIMTDIFSTIRHIEEITGHGSWGVGIESFLDHQNGIKRCTSMLGRALNQLADIYKHLNMVDLIFKDLEAQYLGAQSNVAPEHVRTSTKSIMDAISVLRQQSTQLRDQAQYLEVRVRSQSSVLFSLLTHQDAQVNIRAANASLELAAAARRDGSSMKTIAVLTMAFLPATFFAAFVSIPSLGWAGSDKFALFWACTLPVTAATFMLWAGITQRKGMAEVIGQFRGAARRKGQEAT</sequence>
<evidence type="ECO:0008006" key="4">
    <source>
        <dbReference type="Google" id="ProtNLM"/>
    </source>
</evidence>
<comment type="caution">
    <text evidence="2">The sequence shown here is derived from an EMBL/GenBank/DDBJ whole genome shotgun (WGS) entry which is preliminary data.</text>
</comment>
<proteinExistence type="predicted"/>
<feature type="transmembrane region" description="Helical" evidence="1">
    <location>
        <begin position="256"/>
        <end position="275"/>
    </location>
</feature>
<dbReference type="Proteomes" id="UP001174691">
    <property type="component" value="Unassembled WGS sequence"/>
</dbReference>
<evidence type="ECO:0000313" key="3">
    <source>
        <dbReference type="Proteomes" id="UP001174691"/>
    </source>
</evidence>
<dbReference type="Gene3D" id="1.20.58.340">
    <property type="entry name" value="Magnesium transport protein CorA, transmembrane region"/>
    <property type="match status" value="1"/>
</dbReference>
<dbReference type="AlphaFoldDB" id="A0AA38RX60"/>
<accession>A0AA38RX60</accession>